<organism evidence="2 3">
    <name type="scientific">Sebaldella termitidis (strain ATCC 33386 / NCTC 11300)</name>
    <dbReference type="NCBI Taxonomy" id="526218"/>
    <lineage>
        <taxon>Bacteria</taxon>
        <taxon>Fusobacteriati</taxon>
        <taxon>Fusobacteriota</taxon>
        <taxon>Fusobacteriia</taxon>
        <taxon>Fusobacteriales</taxon>
        <taxon>Leptotrichiaceae</taxon>
        <taxon>Sebaldella</taxon>
    </lineage>
</organism>
<keyword evidence="3" id="KW-1185">Reference proteome</keyword>
<dbReference type="InterPro" id="IPR007159">
    <property type="entry name" value="SpoVT-AbrB_dom"/>
</dbReference>
<feature type="domain" description="SpoVT-AbrB" evidence="1">
    <location>
        <begin position="13"/>
        <end position="59"/>
    </location>
</feature>
<dbReference type="HOGENOM" id="CLU_158484_4_3_0"/>
<sequence length="70" mass="7912">MKYKNKEYECSTAKLGERGQIVIPKAIREELGLKQGDNLILLGNKEEGIRIINANSLEELAEIVLKEKNN</sequence>
<gene>
    <name evidence="2" type="ordered locus">Sterm_0118</name>
</gene>
<protein>
    <submittedName>
        <fullName evidence="2">Transcriptional regulator, AbrB family</fullName>
    </submittedName>
</protein>
<dbReference type="GO" id="GO:0003677">
    <property type="term" value="F:DNA binding"/>
    <property type="evidence" value="ECO:0007669"/>
    <property type="project" value="InterPro"/>
</dbReference>
<dbReference type="Pfam" id="PF04014">
    <property type="entry name" value="MazE_antitoxin"/>
    <property type="match status" value="1"/>
</dbReference>
<accession>D1AJU6</accession>
<name>D1AJU6_SEBTE</name>
<evidence type="ECO:0000259" key="1">
    <source>
        <dbReference type="SMART" id="SM00966"/>
    </source>
</evidence>
<dbReference type="eggNOG" id="COG2002">
    <property type="taxonomic scope" value="Bacteria"/>
</dbReference>
<reference evidence="2 3" key="2">
    <citation type="journal article" date="2010" name="Stand. Genomic Sci.">
        <title>Complete genome sequence of Sebaldella termitidis type strain (NCTC 11300).</title>
        <authorList>
            <person name="Harmon-Smith M."/>
            <person name="Celia L."/>
            <person name="Chertkov O."/>
            <person name="Lapidus A."/>
            <person name="Copeland A."/>
            <person name="Glavina Del Rio T."/>
            <person name="Nolan M."/>
            <person name="Lucas S."/>
            <person name="Tice H."/>
            <person name="Cheng J.F."/>
            <person name="Han C."/>
            <person name="Detter J.C."/>
            <person name="Bruce D."/>
            <person name="Goodwin L."/>
            <person name="Pitluck S."/>
            <person name="Pati A."/>
            <person name="Liolios K."/>
            <person name="Ivanova N."/>
            <person name="Mavromatis K."/>
            <person name="Mikhailova N."/>
            <person name="Chen A."/>
            <person name="Palaniappan K."/>
            <person name="Land M."/>
            <person name="Hauser L."/>
            <person name="Chang Y.J."/>
            <person name="Jeffries C.D."/>
            <person name="Brettin T."/>
            <person name="Goker M."/>
            <person name="Beck B."/>
            <person name="Bristow J."/>
            <person name="Eisen J.A."/>
            <person name="Markowitz V."/>
            <person name="Hugenholtz P."/>
            <person name="Kyrpides N.C."/>
            <person name="Klenk H.P."/>
            <person name="Chen F."/>
        </authorList>
    </citation>
    <scope>NUCLEOTIDE SEQUENCE [LARGE SCALE GENOMIC DNA]</scope>
    <source>
        <strain evidence="3">ATCC 33386 / NCTC 11300</strain>
    </source>
</reference>
<dbReference type="EMBL" id="CP001739">
    <property type="protein sequence ID" value="ACZ07003.1"/>
    <property type="molecule type" value="Genomic_DNA"/>
</dbReference>
<evidence type="ECO:0000313" key="2">
    <source>
        <dbReference type="EMBL" id="ACZ07003.1"/>
    </source>
</evidence>
<dbReference type="Gene3D" id="2.10.260.10">
    <property type="match status" value="1"/>
</dbReference>
<dbReference type="AlphaFoldDB" id="D1AJU6"/>
<reference evidence="3" key="1">
    <citation type="submission" date="2009-09" db="EMBL/GenBank/DDBJ databases">
        <title>The complete chromosome of Sebaldella termitidis ATCC 33386.</title>
        <authorList>
            <consortium name="US DOE Joint Genome Institute (JGI-PGF)"/>
            <person name="Lucas S."/>
            <person name="Copeland A."/>
            <person name="Lapidus A."/>
            <person name="Glavina del Rio T."/>
            <person name="Dalin E."/>
            <person name="Tice H."/>
            <person name="Bruce D."/>
            <person name="Goodwin L."/>
            <person name="Pitluck S."/>
            <person name="Kyrpides N."/>
            <person name="Mavromatis K."/>
            <person name="Ivanova N."/>
            <person name="Mikhailova N."/>
            <person name="Sims D."/>
            <person name="Meincke L."/>
            <person name="Brettin T."/>
            <person name="Detter J.C."/>
            <person name="Han C."/>
            <person name="Larimer F."/>
            <person name="Land M."/>
            <person name="Hauser L."/>
            <person name="Markowitz V."/>
            <person name="Cheng J.F."/>
            <person name="Hugenholtz P."/>
            <person name="Woyke T."/>
            <person name="Wu D."/>
            <person name="Eisen J.A."/>
        </authorList>
    </citation>
    <scope>NUCLEOTIDE SEQUENCE [LARGE SCALE GENOMIC DNA]</scope>
    <source>
        <strain evidence="3">ATCC 33386 / NCTC 11300</strain>
    </source>
</reference>
<dbReference type="SMART" id="SM00966">
    <property type="entry name" value="SpoVT_AbrB"/>
    <property type="match status" value="1"/>
</dbReference>
<dbReference type="NCBIfam" id="TIGR01439">
    <property type="entry name" value="lp_hng_hel_AbrB"/>
    <property type="match status" value="1"/>
</dbReference>
<dbReference type="KEGG" id="str:Sterm_0118"/>
<proteinExistence type="predicted"/>
<dbReference type="InterPro" id="IPR037914">
    <property type="entry name" value="SpoVT-AbrB_sf"/>
</dbReference>
<dbReference type="RefSeq" id="WP_012859603.1">
    <property type="nucleotide sequence ID" value="NC_013517.1"/>
</dbReference>
<dbReference type="SUPFAM" id="SSF89447">
    <property type="entry name" value="AbrB/MazE/MraZ-like"/>
    <property type="match status" value="1"/>
</dbReference>
<evidence type="ECO:0000313" key="3">
    <source>
        <dbReference type="Proteomes" id="UP000000845"/>
    </source>
</evidence>
<dbReference type="Proteomes" id="UP000000845">
    <property type="component" value="Chromosome"/>
</dbReference>
<dbReference type="STRING" id="526218.Sterm_0118"/>